<evidence type="ECO:0008006" key="3">
    <source>
        <dbReference type="Google" id="ProtNLM"/>
    </source>
</evidence>
<dbReference type="InterPro" id="IPR052895">
    <property type="entry name" value="HetReg/Transcr_Mod"/>
</dbReference>
<dbReference type="EMBL" id="JAPEUY010000018">
    <property type="protein sequence ID" value="KAJ4364108.1"/>
    <property type="molecule type" value="Genomic_DNA"/>
</dbReference>
<protein>
    <recommendedName>
        <fullName evidence="3">Heterokaryon incompatibility domain-containing protein</fullName>
    </recommendedName>
</protein>
<dbReference type="PANTHER" id="PTHR24148:SF64">
    <property type="entry name" value="HETEROKARYON INCOMPATIBILITY DOMAIN-CONTAINING PROTEIN"/>
    <property type="match status" value="1"/>
</dbReference>
<evidence type="ECO:0000313" key="2">
    <source>
        <dbReference type="Proteomes" id="UP001140560"/>
    </source>
</evidence>
<evidence type="ECO:0000313" key="1">
    <source>
        <dbReference type="EMBL" id="KAJ4364108.1"/>
    </source>
</evidence>
<dbReference type="AlphaFoldDB" id="A0A9W8Y2X8"/>
<dbReference type="OrthoDB" id="2157530at2759"/>
<gene>
    <name evidence="1" type="ORF">N0V83_009563</name>
</gene>
<dbReference type="PANTHER" id="PTHR24148">
    <property type="entry name" value="ANKYRIN REPEAT DOMAIN-CONTAINING PROTEIN 39 HOMOLOG-RELATED"/>
    <property type="match status" value="1"/>
</dbReference>
<proteinExistence type="predicted"/>
<comment type="caution">
    <text evidence="1">The sequence shown here is derived from an EMBL/GenBank/DDBJ whole genome shotgun (WGS) entry which is preliminary data.</text>
</comment>
<reference evidence="1" key="1">
    <citation type="submission" date="2022-10" db="EMBL/GenBank/DDBJ databases">
        <title>Tapping the CABI collections for fungal endophytes: first genome assemblies for Collariella, Neodidymelliopsis, Ascochyta clinopodiicola, Didymella pomorum, Didymosphaeria variabile, Neocosmospora piperis and Neocucurbitaria cava.</title>
        <authorList>
            <person name="Hill R."/>
        </authorList>
    </citation>
    <scope>NUCLEOTIDE SEQUENCE</scope>
    <source>
        <strain evidence="1">IMI 356814</strain>
    </source>
</reference>
<organism evidence="1 2">
    <name type="scientific">Neocucurbitaria cava</name>
    <dbReference type="NCBI Taxonomy" id="798079"/>
    <lineage>
        <taxon>Eukaryota</taxon>
        <taxon>Fungi</taxon>
        <taxon>Dikarya</taxon>
        <taxon>Ascomycota</taxon>
        <taxon>Pezizomycotina</taxon>
        <taxon>Dothideomycetes</taxon>
        <taxon>Pleosporomycetidae</taxon>
        <taxon>Pleosporales</taxon>
        <taxon>Pleosporineae</taxon>
        <taxon>Cucurbitariaceae</taxon>
        <taxon>Neocucurbitaria</taxon>
    </lineage>
</organism>
<name>A0A9W8Y2X8_9PLEO</name>
<accession>A0A9W8Y2X8</accession>
<keyword evidence="2" id="KW-1185">Reference proteome</keyword>
<dbReference type="Proteomes" id="UP001140560">
    <property type="component" value="Unassembled WGS sequence"/>
</dbReference>
<sequence>METPIHSVILANIRKGCRWGQRILAGLLTNAKLGSKVAKHSRDHFSHSVDDLSEDSILTPVLCAEYWDRVWTLQEFALPKRSLVLGKYITISADHFWYSQWLLQRLEGKGSGSSGYCFHVSLRTWLHDTMDSRNAKGGREPYQLLGSGSEEGVLEKLLGDMRALKATDAKDKVFALQALLQAAGFDIGPPDYSKSVAVVYAETTRKIIKATSSLNVLTLATTIPASAEMPSWVPDWSGESYPSFAKCDTELPRATEASTYTDDSEAGTMELNVQGIVMGIVEEVSRHCMTWRVDPSTLTDPVSSSNPDLWKDVLAYFVRLSQSWVDMAGLTKPYSEWTDEFWKRQECLASVLLAMVLNTQVAESPAAVHDEICRIIQLICEGDPSSAYYTEDFRTLIQSEFMDSPAFRAYFTIAHNKPLCKRLNSLYLANYKRSIFRTKDFLGCGLHSLQKGDLLVLLKGGNMPFIVSSTVEGWHLRGPAFVPGLMQGEAWPESEDRLTTFKLV</sequence>